<evidence type="ECO:0000256" key="4">
    <source>
        <dbReference type="ARBA" id="ARBA00022679"/>
    </source>
</evidence>
<evidence type="ECO:0000259" key="8">
    <source>
        <dbReference type="Pfam" id="PF00155"/>
    </source>
</evidence>
<name>A0ABT8ZMK1_9SPHN</name>
<dbReference type="PANTHER" id="PTHR46383">
    <property type="entry name" value="ASPARTATE AMINOTRANSFERASE"/>
    <property type="match status" value="1"/>
</dbReference>
<dbReference type="PANTHER" id="PTHR46383:SF2">
    <property type="entry name" value="AMINOTRANSFERASE"/>
    <property type="match status" value="1"/>
</dbReference>
<dbReference type="InterPro" id="IPR050596">
    <property type="entry name" value="AspAT/PAT-like"/>
</dbReference>
<dbReference type="Gene3D" id="3.40.640.10">
    <property type="entry name" value="Type I PLP-dependent aspartate aminotransferase-like (Major domain)"/>
    <property type="match status" value="1"/>
</dbReference>
<comment type="caution">
    <text evidence="9">The sequence shown here is derived from an EMBL/GenBank/DDBJ whole genome shotgun (WGS) entry which is preliminary data.</text>
</comment>
<keyword evidence="10" id="KW-1185">Reference proteome</keyword>
<protein>
    <recommendedName>
        <fullName evidence="7">Aminotransferase</fullName>
        <ecNumber evidence="7">2.6.1.-</ecNumber>
    </recommendedName>
</protein>
<dbReference type="Pfam" id="PF00155">
    <property type="entry name" value="Aminotran_1_2"/>
    <property type="match status" value="1"/>
</dbReference>
<accession>A0ABT8ZMK1</accession>
<dbReference type="EC" id="2.6.1.-" evidence="7"/>
<comment type="similarity">
    <text evidence="2 7">Belongs to the class-I pyridoxal-phosphate-dependent aminotransferase family.</text>
</comment>
<feature type="domain" description="Aminotransferase class I/classII large" evidence="8">
    <location>
        <begin position="61"/>
        <end position="367"/>
    </location>
</feature>
<dbReference type="SUPFAM" id="SSF53383">
    <property type="entry name" value="PLP-dependent transferases"/>
    <property type="match status" value="1"/>
</dbReference>
<dbReference type="InterPro" id="IPR004838">
    <property type="entry name" value="NHTrfase_class1_PyrdxlP-BS"/>
</dbReference>
<dbReference type="GO" id="GO:0008483">
    <property type="term" value="F:transaminase activity"/>
    <property type="evidence" value="ECO:0007669"/>
    <property type="project" value="UniProtKB-KW"/>
</dbReference>
<evidence type="ECO:0000313" key="10">
    <source>
        <dbReference type="Proteomes" id="UP001176471"/>
    </source>
</evidence>
<evidence type="ECO:0000256" key="3">
    <source>
        <dbReference type="ARBA" id="ARBA00022576"/>
    </source>
</evidence>
<dbReference type="RefSeq" id="WP_304535441.1">
    <property type="nucleotide sequence ID" value="NZ_JAUQOM010000002.1"/>
</dbReference>
<evidence type="ECO:0000313" key="9">
    <source>
        <dbReference type="EMBL" id="MDO7834985.1"/>
    </source>
</evidence>
<keyword evidence="3 7" id="KW-0032">Aminotransferase</keyword>
<gene>
    <name evidence="9" type="ORF">Q4610_07975</name>
</gene>
<dbReference type="InterPro" id="IPR004839">
    <property type="entry name" value="Aminotransferase_I/II_large"/>
</dbReference>
<dbReference type="CDD" id="cd00609">
    <property type="entry name" value="AAT_like"/>
    <property type="match status" value="1"/>
</dbReference>
<comment type="cofactor">
    <cofactor evidence="1 7">
        <name>pyridoxal 5'-phosphate</name>
        <dbReference type="ChEBI" id="CHEBI:597326"/>
    </cofactor>
</comment>
<reference evidence="9" key="1">
    <citation type="submission" date="2023-07" db="EMBL/GenBank/DDBJ databases">
        <title>Bacterial whole genome sequence for Sphingobium sp. HBC34.</title>
        <authorList>
            <person name="Le V."/>
            <person name="Ko S.-R."/>
            <person name="Ahn C.-Y."/>
            <person name="Oh H.-M."/>
        </authorList>
    </citation>
    <scope>NUCLEOTIDE SEQUENCE</scope>
    <source>
        <strain evidence="9">HBC34</strain>
    </source>
</reference>
<sequence length="396" mass="42345">MIARIAPFHAIAISREAHALEAQGRSILHMEFGQPSTGAPAAAIALAHQVLDTDPMGYWESQPLKERIARHYAERHGVAIDPEQILLTCGASPGLVLALTSLFAPGARVATARPGYVAYRNTLKALYLEPVEVACGPAERYQISADALAAIDPAPDGLILASPANPTGTIIPADELARIAAVCATRGIRIISDEIYHGLSFGEPARSMLEFAPDAIVVNSFSKYYSMAGWRLGWIVVPHALIDAARARMGNLFLTPPVLAQRAGLAAFDCTDELEGHVATYRHNRHLLLDALPALGLARIAPPDGAFYIYADISHLTDDSLGFCQALLRETGVATAPGIDFDPVDGHRFIRFSFAVSTDRVRDAIARMTPWFQAQGAAKRHAKGDAKGDAAHGPAA</sequence>
<dbReference type="InterPro" id="IPR015421">
    <property type="entry name" value="PyrdxlP-dep_Trfase_major"/>
</dbReference>
<dbReference type="EMBL" id="JAUQOM010000002">
    <property type="protein sequence ID" value="MDO7834985.1"/>
    <property type="molecule type" value="Genomic_DNA"/>
</dbReference>
<dbReference type="InterPro" id="IPR015424">
    <property type="entry name" value="PyrdxlP-dep_Trfase"/>
</dbReference>
<evidence type="ECO:0000256" key="7">
    <source>
        <dbReference type="RuleBase" id="RU000481"/>
    </source>
</evidence>
<organism evidence="9 10">
    <name type="scientific">Sphingobium cyanobacteriorum</name>
    <dbReference type="NCBI Taxonomy" id="3063954"/>
    <lineage>
        <taxon>Bacteria</taxon>
        <taxon>Pseudomonadati</taxon>
        <taxon>Pseudomonadota</taxon>
        <taxon>Alphaproteobacteria</taxon>
        <taxon>Sphingomonadales</taxon>
        <taxon>Sphingomonadaceae</taxon>
        <taxon>Sphingobium</taxon>
    </lineage>
</organism>
<evidence type="ECO:0000256" key="5">
    <source>
        <dbReference type="ARBA" id="ARBA00022898"/>
    </source>
</evidence>
<evidence type="ECO:0000256" key="6">
    <source>
        <dbReference type="ARBA" id="ARBA00049185"/>
    </source>
</evidence>
<dbReference type="PROSITE" id="PS00105">
    <property type="entry name" value="AA_TRANSFER_CLASS_1"/>
    <property type="match status" value="1"/>
</dbReference>
<proteinExistence type="inferred from homology"/>
<comment type="catalytic activity">
    <reaction evidence="6">
        <text>L-aspartate + 2-oxoglutarate = oxaloacetate + L-glutamate</text>
        <dbReference type="Rhea" id="RHEA:21824"/>
        <dbReference type="ChEBI" id="CHEBI:16452"/>
        <dbReference type="ChEBI" id="CHEBI:16810"/>
        <dbReference type="ChEBI" id="CHEBI:29985"/>
        <dbReference type="ChEBI" id="CHEBI:29991"/>
        <dbReference type="EC" id="2.6.1.1"/>
    </reaction>
</comment>
<dbReference type="Proteomes" id="UP001176471">
    <property type="component" value="Unassembled WGS sequence"/>
</dbReference>
<keyword evidence="4 7" id="KW-0808">Transferase</keyword>
<keyword evidence="5" id="KW-0663">Pyridoxal phosphate</keyword>
<evidence type="ECO:0000256" key="1">
    <source>
        <dbReference type="ARBA" id="ARBA00001933"/>
    </source>
</evidence>
<evidence type="ECO:0000256" key="2">
    <source>
        <dbReference type="ARBA" id="ARBA00007441"/>
    </source>
</evidence>